<dbReference type="NCBIfam" id="TIGR02962">
    <property type="entry name" value="hdxy_isourate"/>
    <property type="match status" value="1"/>
</dbReference>
<feature type="binding site" evidence="7">
    <location>
        <position position="112"/>
    </location>
    <ligand>
        <name>substrate</name>
    </ligand>
</feature>
<organism evidence="11 12">
    <name type="scientific">Caulobacter flavus</name>
    <dbReference type="NCBI Taxonomy" id="1679497"/>
    <lineage>
        <taxon>Bacteria</taxon>
        <taxon>Pseudomonadati</taxon>
        <taxon>Pseudomonadota</taxon>
        <taxon>Alphaproteobacteria</taxon>
        <taxon>Caulobacterales</taxon>
        <taxon>Caulobacteraceae</taxon>
        <taxon>Caulobacter</taxon>
    </lineage>
</organism>
<dbReference type="PRINTS" id="PR00189">
    <property type="entry name" value="TRNSTHYRETIN"/>
</dbReference>
<evidence type="ECO:0000256" key="8">
    <source>
        <dbReference type="RuleBase" id="RU361270"/>
    </source>
</evidence>
<accession>A0A2N5CUU9</accession>
<evidence type="ECO:0000256" key="4">
    <source>
        <dbReference type="ARBA" id="ARBA00011881"/>
    </source>
</evidence>
<evidence type="ECO:0000313" key="12">
    <source>
        <dbReference type="Proteomes" id="UP000234483"/>
    </source>
</evidence>
<dbReference type="PANTHER" id="PTHR10395">
    <property type="entry name" value="URICASE AND TRANSTHYRETIN-RELATED"/>
    <property type="match status" value="1"/>
</dbReference>
<dbReference type="EMBL" id="PJRQ01000018">
    <property type="protein sequence ID" value="PLR17309.1"/>
    <property type="molecule type" value="Genomic_DNA"/>
</dbReference>
<dbReference type="OrthoDB" id="9792386at2"/>
<comment type="similarity">
    <text evidence="3 8">Belongs to the transthyretin family. 5-hydroxyisourate hydrolase subfamily.</text>
</comment>
<evidence type="ECO:0000313" key="10">
    <source>
        <dbReference type="EMBL" id="AYV45041.1"/>
    </source>
</evidence>
<evidence type="ECO:0000256" key="6">
    <source>
        <dbReference type="ARBA" id="ARBA00022801"/>
    </source>
</evidence>
<evidence type="ECO:0000256" key="7">
    <source>
        <dbReference type="PIRSR" id="PIRSR600895-51"/>
    </source>
</evidence>
<evidence type="ECO:0000256" key="3">
    <source>
        <dbReference type="ARBA" id="ARBA00009850"/>
    </source>
</evidence>
<keyword evidence="13" id="KW-1185">Reference proteome</keyword>
<dbReference type="InterPro" id="IPR023418">
    <property type="entry name" value="Thyroxine_BS"/>
</dbReference>
<dbReference type="Pfam" id="PF00576">
    <property type="entry name" value="Transthyretin"/>
    <property type="match status" value="1"/>
</dbReference>
<comment type="catalytic activity">
    <reaction evidence="1 8">
        <text>5-hydroxyisourate + H2O = 5-hydroxy-2-oxo-4-ureido-2,5-dihydro-1H-imidazole-5-carboxylate + H(+)</text>
        <dbReference type="Rhea" id="RHEA:23736"/>
        <dbReference type="ChEBI" id="CHEBI:15377"/>
        <dbReference type="ChEBI" id="CHEBI:15378"/>
        <dbReference type="ChEBI" id="CHEBI:18072"/>
        <dbReference type="ChEBI" id="CHEBI:58639"/>
        <dbReference type="EC" id="3.5.2.17"/>
    </reaction>
</comment>
<proteinExistence type="inferred from homology"/>
<reference evidence="11 12" key="1">
    <citation type="submission" date="2017-12" db="EMBL/GenBank/DDBJ databases">
        <title>The genome sequence of Caulobacter flavus CGMCC1 15093.</title>
        <authorList>
            <person name="Gao J."/>
            <person name="Mao X."/>
            <person name="Sun J."/>
        </authorList>
    </citation>
    <scope>NUCLEOTIDE SEQUENCE [LARGE SCALE GENOMIC DNA]</scope>
    <source>
        <strain evidence="11 12">CGMCC1 15093</strain>
    </source>
</reference>
<protein>
    <recommendedName>
        <fullName evidence="8">5-hydroxyisourate hydrolase</fullName>
        <shortName evidence="8">HIU hydrolase</shortName>
        <shortName evidence="8">HIUHase</shortName>
        <ecNumber evidence="8">3.5.2.17</ecNumber>
    </recommendedName>
</protein>
<name>A0A2N5CUU9_9CAUL</name>
<dbReference type="InterPro" id="IPR023416">
    <property type="entry name" value="Transthyretin/HIU_hydrolase_d"/>
</dbReference>
<dbReference type="CDD" id="cd05822">
    <property type="entry name" value="TLP_HIUase"/>
    <property type="match status" value="1"/>
</dbReference>
<dbReference type="EC" id="3.5.2.17" evidence="8"/>
<dbReference type="Gene3D" id="2.60.40.180">
    <property type="entry name" value="Transthyretin/hydroxyisourate hydrolase domain"/>
    <property type="match status" value="1"/>
</dbReference>
<gene>
    <name evidence="11" type="primary">uraH</name>
    <name evidence="10" type="ORF">C1707_01545</name>
    <name evidence="11" type="ORF">CFHF_10160</name>
</gene>
<evidence type="ECO:0000256" key="1">
    <source>
        <dbReference type="ARBA" id="ARBA00001043"/>
    </source>
</evidence>
<keyword evidence="5 8" id="KW-0659">Purine metabolism</keyword>
<dbReference type="Proteomes" id="UP000234483">
    <property type="component" value="Unassembled WGS sequence"/>
</dbReference>
<comment type="function">
    <text evidence="2">Catalyzes the hydrolysis of 5-hydroxyisourate (HIU) to 2-oxo-4-hydroxy-4-carboxy-5-ureidoimidazoline (OHCU).</text>
</comment>
<dbReference type="Proteomes" id="UP000281192">
    <property type="component" value="Chromosome"/>
</dbReference>
<feature type="domain" description="Transthyretin/hydroxyisourate hydrolase" evidence="9">
    <location>
        <begin position="4"/>
        <end position="114"/>
    </location>
</feature>
<feature type="binding site" evidence="7">
    <location>
        <position position="45"/>
    </location>
    <ligand>
        <name>substrate</name>
    </ligand>
</feature>
<dbReference type="InterPro" id="IPR036817">
    <property type="entry name" value="Transthyretin/HIU_hydrolase_sf"/>
</dbReference>
<sequence>MSGLTTHILDTAAGRPAAGVAVRVLRRIEGPPVLIKATTTDADGRARLVEGEALEVGGYRLEFEVAAYFAASGAKVSDPPFLDVVTIDFAVADAGQHHHVPLLVSPFGYSTYRGS</sequence>
<dbReference type="GO" id="GO:0033971">
    <property type="term" value="F:hydroxyisourate hydrolase activity"/>
    <property type="evidence" value="ECO:0007669"/>
    <property type="project" value="UniProtKB-EC"/>
</dbReference>
<dbReference type="InterPro" id="IPR014306">
    <property type="entry name" value="Hydroxyisourate_hydrolase"/>
</dbReference>
<dbReference type="PANTHER" id="PTHR10395:SF7">
    <property type="entry name" value="5-HYDROXYISOURATE HYDROLASE"/>
    <property type="match status" value="1"/>
</dbReference>
<dbReference type="EMBL" id="CP026100">
    <property type="protein sequence ID" value="AYV45041.1"/>
    <property type="molecule type" value="Genomic_DNA"/>
</dbReference>
<keyword evidence="6 8" id="KW-0378">Hydrolase</keyword>
<evidence type="ECO:0000256" key="2">
    <source>
        <dbReference type="ARBA" id="ARBA00002704"/>
    </source>
</evidence>
<feature type="binding site" evidence="7">
    <location>
        <position position="7"/>
    </location>
    <ligand>
        <name>substrate</name>
    </ligand>
</feature>
<evidence type="ECO:0000313" key="13">
    <source>
        <dbReference type="Proteomes" id="UP000281192"/>
    </source>
</evidence>
<reference evidence="10 13" key="2">
    <citation type="submission" date="2018-01" db="EMBL/GenBank/DDBJ databases">
        <title>Complete genome sequence of Caulobacter flavus RHGG3.</title>
        <authorList>
            <person name="Yang E."/>
        </authorList>
    </citation>
    <scope>NUCLEOTIDE SEQUENCE [LARGE SCALE GENOMIC DNA]</scope>
    <source>
        <strain evidence="10 13">RHGG3</strain>
    </source>
</reference>
<dbReference type="GO" id="GO:0006144">
    <property type="term" value="P:purine nucleobase metabolic process"/>
    <property type="evidence" value="ECO:0007669"/>
    <property type="project" value="UniProtKB-KW"/>
</dbReference>
<comment type="subunit">
    <text evidence="4 8">Homotetramer.</text>
</comment>
<dbReference type="InterPro" id="IPR000895">
    <property type="entry name" value="Transthyretin/HIU_hydrolase"/>
</dbReference>
<evidence type="ECO:0000259" key="9">
    <source>
        <dbReference type="Pfam" id="PF00576"/>
    </source>
</evidence>
<dbReference type="RefSeq" id="WP_101712898.1">
    <property type="nucleotide sequence ID" value="NZ_CP026100.1"/>
</dbReference>
<dbReference type="PROSITE" id="PS00768">
    <property type="entry name" value="TRANSTHYRETIN_1"/>
    <property type="match status" value="1"/>
</dbReference>
<evidence type="ECO:0000256" key="5">
    <source>
        <dbReference type="ARBA" id="ARBA00022631"/>
    </source>
</evidence>
<dbReference type="SUPFAM" id="SSF49472">
    <property type="entry name" value="Transthyretin (synonym: prealbumin)"/>
    <property type="match status" value="1"/>
</dbReference>
<evidence type="ECO:0000313" key="11">
    <source>
        <dbReference type="EMBL" id="PLR17309.1"/>
    </source>
</evidence>
<dbReference type="KEGG" id="cfh:C1707_01545"/>
<dbReference type="AlphaFoldDB" id="A0A2N5CUU9"/>